<dbReference type="OrthoDB" id="9804262at2"/>
<dbReference type="Pfam" id="PF01131">
    <property type="entry name" value="Topoisom_bac"/>
    <property type="match status" value="1"/>
</dbReference>
<dbReference type="GO" id="GO:0006265">
    <property type="term" value="P:DNA topological change"/>
    <property type="evidence" value="ECO:0007669"/>
    <property type="project" value="UniProtKB-UniRule"/>
</dbReference>
<dbReference type="PROSITE" id="PS00396">
    <property type="entry name" value="TOPO_IA_1"/>
    <property type="match status" value="1"/>
</dbReference>
<dbReference type="Proteomes" id="UP000286848">
    <property type="component" value="Unassembled WGS sequence"/>
</dbReference>
<dbReference type="InterPro" id="IPR000380">
    <property type="entry name" value="Topo_IA"/>
</dbReference>
<keyword evidence="5" id="KW-0862">Zinc</keyword>
<keyword evidence="15" id="KW-1185">Reference proteome</keyword>
<dbReference type="PROSITE" id="PS50880">
    <property type="entry name" value="TOPRIM"/>
    <property type="match status" value="1"/>
</dbReference>
<dbReference type="Gene3D" id="1.10.460.10">
    <property type="entry name" value="Topoisomerase I, domain 2"/>
    <property type="match status" value="1"/>
</dbReference>
<dbReference type="EC" id="5.6.2.1" evidence="10"/>
<dbReference type="InterPro" id="IPR003602">
    <property type="entry name" value="Topo_IA_DNA-bd_dom"/>
</dbReference>
<dbReference type="SUPFAM" id="SSF56712">
    <property type="entry name" value="Prokaryotic type I DNA topoisomerase"/>
    <property type="match status" value="1"/>
</dbReference>
<feature type="site" description="Interaction with DNA" evidence="10">
    <location>
        <position position="163"/>
    </location>
</feature>
<feature type="region of interest" description="Interaction with DNA" evidence="10">
    <location>
        <begin position="186"/>
        <end position="191"/>
    </location>
</feature>
<accession>A0A401ITN5</accession>
<dbReference type="Pfam" id="PF01396">
    <property type="entry name" value="Zn_ribbon_Top1"/>
    <property type="match status" value="3"/>
</dbReference>
<feature type="region of interest" description="Disordered" evidence="11">
    <location>
        <begin position="1"/>
        <end position="23"/>
    </location>
</feature>
<evidence type="ECO:0000256" key="7">
    <source>
        <dbReference type="ARBA" id="ARBA00023029"/>
    </source>
</evidence>
<dbReference type="PRINTS" id="PR00417">
    <property type="entry name" value="PRTPISMRASEI"/>
</dbReference>
<evidence type="ECO:0000256" key="5">
    <source>
        <dbReference type="ARBA" id="ARBA00022833"/>
    </source>
</evidence>
<comment type="function">
    <text evidence="10">Releases the supercoiling and torsional tension of DNA, which is introduced during the DNA replication and transcription, by transiently cleaving and rejoining one strand of the DNA duplex. Introduces a single-strand break via transesterification at a target site in duplex DNA. The scissile phosphodiester is attacked by the catalytic tyrosine of the enzyme, resulting in the formation of a DNA-(5'-phosphotyrosyl)-enzyme intermediate and the expulsion of a 3'-OH DNA strand. The free DNA strand then undergoes passage around the unbroken strand, thus removing DNA supercoils. Finally, in the religation step, the DNA 3'-OH attacks the covalent intermediate to expel the active-site tyrosine and restore the DNA phosphodiester backbone.</text>
</comment>
<dbReference type="InterPro" id="IPR023405">
    <property type="entry name" value="Topo_IA_core_domain"/>
</dbReference>
<evidence type="ECO:0000256" key="3">
    <source>
        <dbReference type="ARBA" id="ARBA00022723"/>
    </source>
</evidence>
<dbReference type="GO" id="GO:0008270">
    <property type="term" value="F:zinc ion binding"/>
    <property type="evidence" value="ECO:0007669"/>
    <property type="project" value="UniProtKB-KW"/>
</dbReference>
<dbReference type="InterPro" id="IPR003601">
    <property type="entry name" value="Topo_IA_2"/>
</dbReference>
<dbReference type="Pfam" id="PF01751">
    <property type="entry name" value="Toprim"/>
    <property type="match status" value="1"/>
</dbReference>
<feature type="site" description="Interaction with DNA" evidence="10">
    <location>
        <position position="178"/>
    </location>
</feature>
<dbReference type="InterPro" id="IPR006171">
    <property type="entry name" value="TOPRIM_dom"/>
</dbReference>
<feature type="site" description="Interaction with DNA" evidence="10">
    <location>
        <position position="509"/>
    </location>
</feature>
<reference evidence="14 15" key="1">
    <citation type="journal article" date="2019" name="Int. J. Syst. Evol. Microbiol.">
        <title>Lactobacillus salitolerans sp. nov., a novel lactic acid bacterium isolated from spent mushroom substrates.</title>
        <authorList>
            <person name="Tohno M."/>
            <person name="Tanizawa Y."/>
            <person name="Kojima Y."/>
            <person name="Sakamoto M."/>
            <person name="Nakamura Y."/>
            <person name="Ohkuma M."/>
            <person name="Kobayashi H."/>
        </authorList>
    </citation>
    <scope>NUCLEOTIDE SEQUENCE [LARGE SCALE GENOMIC DNA]</scope>
    <source>
        <strain evidence="14 15">YK43</strain>
    </source>
</reference>
<dbReference type="GO" id="GO:0003917">
    <property type="term" value="F:DNA topoisomerase type I (single strand cut, ATP-independent) activity"/>
    <property type="evidence" value="ECO:0007669"/>
    <property type="project" value="UniProtKB-UniRule"/>
</dbReference>
<evidence type="ECO:0000256" key="11">
    <source>
        <dbReference type="SAM" id="MobiDB-lite"/>
    </source>
</evidence>
<dbReference type="GO" id="GO:0005694">
    <property type="term" value="C:chromosome"/>
    <property type="evidence" value="ECO:0007669"/>
    <property type="project" value="InterPro"/>
</dbReference>
<dbReference type="GO" id="GO:0003677">
    <property type="term" value="F:DNA binding"/>
    <property type="evidence" value="ECO:0007669"/>
    <property type="project" value="UniProtKB-KW"/>
</dbReference>
<dbReference type="InterPro" id="IPR013498">
    <property type="entry name" value="Topo_IA_Znf"/>
</dbReference>
<evidence type="ECO:0000256" key="10">
    <source>
        <dbReference type="HAMAP-Rule" id="MF_00952"/>
    </source>
</evidence>
<dbReference type="RefSeq" id="WP_124976689.1">
    <property type="nucleotide sequence ID" value="NZ_BFFP01000020.1"/>
</dbReference>
<feature type="site" description="Interaction with DNA" evidence="10">
    <location>
        <position position="166"/>
    </location>
</feature>
<dbReference type="Gene3D" id="2.70.20.10">
    <property type="entry name" value="Topoisomerase I, domain 3"/>
    <property type="match status" value="1"/>
</dbReference>
<dbReference type="InterPro" id="IPR005733">
    <property type="entry name" value="TopoI_bac-type"/>
</dbReference>
<evidence type="ECO:0000256" key="2">
    <source>
        <dbReference type="ARBA" id="ARBA00009446"/>
    </source>
</evidence>
<feature type="site" description="Interaction with DNA" evidence="10">
    <location>
        <position position="171"/>
    </location>
</feature>
<feature type="site" description="Interaction with DNA" evidence="10">
    <location>
        <position position="324"/>
    </location>
</feature>
<keyword evidence="8 10" id="KW-0238">DNA-binding</keyword>
<feature type="domain" description="Topo IA-type catalytic" evidence="13">
    <location>
        <begin position="152"/>
        <end position="577"/>
    </location>
</feature>
<dbReference type="SMART" id="SM00436">
    <property type="entry name" value="TOP1Bc"/>
    <property type="match status" value="1"/>
</dbReference>
<evidence type="ECO:0000256" key="6">
    <source>
        <dbReference type="ARBA" id="ARBA00022842"/>
    </source>
</evidence>
<dbReference type="AlphaFoldDB" id="A0A401ITN5"/>
<dbReference type="PROSITE" id="PS52039">
    <property type="entry name" value="TOPO_IA_2"/>
    <property type="match status" value="1"/>
</dbReference>
<evidence type="ECO:0000259" key="13">
    <source>
        <dbReference type="PROSITE" id="PS52039"/>
    </source>
</evidence>
<feature type="compositionally biased region" description="Basic residues" evidence="11">
    <location>
        <begin position="9"/>
        <end position="23"/>
    </location>
</feature>
<dbReference type="SMART" id="SM00493">
    <property type="entry name" value="TOPRIM"/>
    <property type="match status" value="1"/>
</dbReference>
<dbReference type="SMART" id="SM00437">
    <property type="entry name" value="TOP1Ac"/>
    <property type="match status" value="1"/>
</dbReference>
<keyword evidence="4" id="KW-0863">Zinc-finger</keyword>
<comment type="similarity">
    <text evidence="2 10">Belongs to the type IA topoisomerase family.</text>
</comment>
<evidence type="ECO:0000256" key="9">
    <source>
        <dbReference type="ARBA" id="ARBA00023235"/>
    </source>
</evidence>
<keyword evidence="3" id="KW-0479">Metal-binding</keyword>
<dbReference type="PANTHER" id="PTHR42785">
    <property type="entry name" value="DNA TOPOISOMERASE, TYPE IA, CORE"/>
    <property type="match status" value="1"/>
</dbReference>
<organism evidence="14 15">
    <name type="scientific">Ligilactobacillus salitolerans</name>
    <dbReference type="NCBI Taxonomy" id="1808352"/>
    <lineage>
        <taxon>Bacteria</taxon>
        <taxon>Bacillati</taxon>
        <taxon>Bacillota</taxon>
        <taxon>Bacilli</taxon>
        <taxon>Lactobacillales</taxon>
        <taxon>Lactobacillaceae</taxon>
        <taxon>Ligilactobacillus</taxon>
    </lineage>
</organism>
<name>A0A401ITN5_9LACO</name>
<evidence type="ECO:0000256" key="8">
    <source>
        <dbReference type="ARBA" id="ARBA00023125"/>
    </source>
</evidence>
<dbReference type="NCBIfam" id="TIGR01051">
    <property type="entry name" value="topA_bact"/>
    <property type="match status" value="1"/>
</dbReference>
<evidence type="ECO:0000313" key="15">
    <source>
        <dbReference type="Proteomes" id="UP000286848"/>
    </source>
</evidence>
<dbReference type="Gene3D" id="1.10.290.10">
    <property type="entry name" value="Topoisomerase I, domain 4"/>
    <property type="match status" value="1"/>
</dbReference>
<dbReference type="Gene3D" id="3.40.50.140">
    <property type="match status" value="1"/>
</dbReference>
<comment type="caution">
    <text evidence="14">The sequence shown here is derived from an EMBL/GenBank/DDBJ whole genome shotgun (WGS) entry which is preliminary data.</text>
</comment>
<dbReference type="SUPFAM" id="SSF57783">
    <property type="entry name" value="Zinc beta-ribbon"/>
    <property type="match status" value="1"/>
</dbReference>
<evidence type="ECO:0000313" key="14">
    <source>
        <dbReference type="EMBL" id="GBG94876.1"/>
    </source>
</evidence>
<gene>
    <name evidence="10 14" type="primary">topA</name>
    <name evidence="14" type="ORF">LFYK43_13350</name>
</gene>
<dbReference type="InterPro" id="IPR028612">
    <property type="entry name" value="Topoisom_1_IA"/>
</dbReference>
<evidence type="ECO:0000256" key="4">
    <source>
        <dbReference type="ARBA" id="ARBA00022771"/>
    </source>
</evidence>
<feature type="site" description="Interaction with DNA" evidence="10">
    <location>
        <position position="56"/>
    </location>
</feature>
<protein>
    <recommendedName>
        <fullName evidence="10">DNA topoisomerase 1</fullName>
        <ecNumber evidence="10">5.6.2.1</ecNumber>
    </recommendedName>
    <alternativeName>
        <fullName evidence="10">DNA topoisomerase I</fullName>
    </alternativeName>
</protein>
<dbReference type="InterPro" id="IPR034149">
    <property type="entry name" value="TOPRIM_TopoI"/>
</dbReference>
<dbReference type="CDD" id="cd03363">
    <property type="entry name" value="TOPRIM_TopoIA_TopoI"/>
    <property type="match status" value="1"/>
</dbReference>
<dbReference type="Gene3D" id="3.30.65.10">
    <property type="entry name" value="Bacterial Topoisomerase I, domain 1"/>
    <property type="match status" value="2"/>
</dbReference>
<feature type="domain" description="Toprim" evidence="12">
    <location>
        <begin position="26"/>
        <end position="136"/>
    </location>
</feature>
<evidence type="ECO:0000256" key="1">
    <source>
        <dbReference type="ARBA" id="ARBA00000213"/>
    </source>
</evidence>
<proteinExistence type="inferred from homology"/>
<evidence type="ECO:0000259" key="12">
    <source>
        <dbReference type="PROSITE" id="PS50880"/>
    </source>
</evidence>
<dbReference type="InterPro" id="IPR013824">
    <property type="entry name" value="Topo_IA_cen_sub1"/>
</dbReference>
<comment type="catalytic activity">
    <reaction evidence="1 10">
        <text>ATP-independent breakage of single-stranded DNA, followed by passage and rejoining.</text>
        <dbReference type="EC" id="5.6.2.1"/>
    </reaction>
</comment>
<keyword evidence="9 10" id="KW-0413">Isomerase</keyword>
<keyword evidence="7 10" id="KW-0799">Topoisomerase</keyword>
<dbReference type="InterPro" id="IPR013826">
    <property type="entry name" value="Topo_IA_cen_sub3"/>
</dbReference>
<feature type="site" description="Interaction with DNA" evidence="10">
    <location>
        <position position="162"/>
    </location>
</feature>
<feature type="active site" description="O-(5'-phospho-DNA)-tyrosine intermediate" evidence="10">
    <location>
        <position position="322"/>
    </location>
</feature>
<dbReference type="InterPro" id="IPR013497">
    <property type="entry name" value="Topo_IA_cen"/>
</dbReference>
<dbReference type="HAMAP" id="MF_00952">
    <property type="entry name" value="Topoisom_1_prok"/>
    <property type="match status" value="1"/>
</dbReference>
<sequence length="710" mass="80200">MPTSTQPKVKAKTKTSRKKTTRKVKKNLVIVESPSKAKTIEKYLGSRYKVMASLGHIRDLPKSKMGIDVENDYEPHYISIRGKGDVIKELRKEAKKAAHVYLAADPDREGEAIAWHLSFLLGLDPQAKNRVVFNEITKDAVKNAFKNPRAINMDLVDAQQARRILDRLVGYSISPLLWSKVKKGLSAGRVQSIALNLIIQREDEIKKFVPEEYWNIDAEFKKERSKFAAAFYGLKGKKSALPNNDVVQKVLQKLDKDQSFNVAKVEKKERKRFPALPFTTSTMQQTANNSLKFRTQKTMMVAQQLYEGINIGRGGAVGLITYMRTDSTRISTVAKHEAAGFITDNYGSEYAATKPRAGKLSENAQDAHEAIRPSSVLRTPESIEKYLTKDQMKLYSLIWSRFVASQMTPAIVDTVRADLEQNDVLFRANGSKMKFPGFTKVYAESKRKDNVLPELNEGDQVKLSKTDPSQHFTLPPARYSEATLIKTLEENGVGRPSTYAPTLNTIQKRYYVKLAARKFTPTELGEIVNSMISECFPDILDVNFTAGLEDELDGIEDGKQKWVEVIDQFYQPFAKEVESAEQKLEKVKIKDEPAGFNCDVCGAPMLVKMGRYGKFYACSRFPDCRNTKAIVKKIGVVCPKCGQGEVVERKSKKNRVFYGCSRYPECDFISWDQPVGRACPKCQHFLVYKKSKKGDQVKCPNGDYEEAIQK</sequence>
<dbReference type="PANTHER" id="PTHR42785:SF1">
    <property type="entry name" value="DNA TOPOISOMERASE"/>
    <property type="match status" value="1"/>
</dbReference>
<keyword evidence="6" id="KW-0460">Magnesium</keyword>
<dbReference type="InterPro" id="IPR023406">
    <property type="entry name" value="Topo_IA_AS"/>
</dbReference>
<dbReference type="CDD" id="cd00186">
    <property type="entry name" value="TOP1Ac"/>
    <property type="match status" value="1"/>
</dbReference>
<comment type="subunit">
    <text evidence="10">Monomer.</text>
</comment>
<dbReference type="InterPro" id="IPR013825">
    <property type="entry name" value="Topo_IA_cen_sub2"/>
</dbReference>
<dbReference type="EMBL" id="BFFP01000020">
    <property type="protein sequence ID" value="GBG94876.1"/>
    <property type="molecule type" value="Genomic_DNA"/>
</dbReference>